<dbReference type="PRINTS" id="PR00837">
    <property type="entry name" value="V5TPXLIKE"/>
</dbReference>
<gene>
    <name evidence="3" type="ORF">GE061_008076</name>
</gene>
<dbReference type="SUPFAM" id="SSF55797">
    <property type="entry name" value="PR-1-like"/>
    <property type="match status" value="2"/>
</dbReference>
<comment type="caution">
    <text evidence="3">The sequence shown here is derived from an EMBL/GenBank/DDBJ whole genome shotgun (WGS) entry which is preliminary data.</text>
</comment>
<name>A0A8S9WQC6_APOLU</name>
<dbReference type="AlphaFoldDB" id="A0A8S9WQC6"/>
<dbReference type="PANTHER" id="PTHR10334">
    <property type="entry name" value="CYSTEINE-RICH SECRETORY PROTEIN-RELATED"/>
    <property type="match status" value="1"/>
</dbReference>
<accession>A0A8S9WQC6</accession>
<dbReference type="Pfam" id="PF00188">
    <property type="entry name" value="CAP"/>
    <property type="match status" value="2"/>
</dbReference>
<dbReference type="InterPro" id="IPR001283">
    <property type="entry name" value="CRISP-related"/>
</dbReference>
<feature type="domain" description="SCP" evidence="2">
    <location>
        <begin position="320"/>
        <end position="506"/>
    </location>
</feature>
<evidence type="ECO:0000313" key="4">
    <source>
        <dbReference type="Proteomes" id="UP000466442"/>
    </source>
</evidence>
<dbReference type="Gene3D" id="3.40.33.10">
    <property type="entry name" value="CAP"/>
    <property type="match status" value="2"/>
</dbReference>
<dbReference type="EMBL" id="WIXP02000016">
    <property type="protein sequence ID" value="KAF6198328.1"/>
    <property type="molecule type" value="Genomic_DNA"/>
</dbReference>
<evidence type="ECO:0000313" key="3">
    <source>
        <dbReference type="EMBL" id="KAF6198328.1"/>
    </source>
</evidence>
<dbReference type="InterPro" id="IPR035940">
    <property type="entry name" value="CAP_sf"/>
</dbReference>
<keyword evidence="4" id="KW-1185">Reference proteome</keyword>
<dbReference type="Proteomes" id="UP000466442">
    <property type="component" value="Linkage Group LG16"/>
</dbReference>
<protein>
    <recommendedName>
        <fullName evidence="2">SCP domain-containing protein</fullName>
    </recommendedName>
</protein>
<dbReference type="InterPro" id="IPR014044">
    <property type="entry name" value="CAP_dom"/>
</dbReference>
<dbReference type="GO" id="GO:0005576">
    <property type="term" value="C:extracellular region"/>
    <property type="evidence" value="ECO:0007669"/>
    <property type="project" value="UniProtKB-SubCell"/>
</dbReference>
<dbReference type="CDD" id="cd05380">
    <property type="entry name" value="CAP_euk"/>
    <property type="match status" value="2"/>
</dbReference>
<dbReference type="SMART" id="SM00198">
    <property type="entry name" value="SCP"/>
    <property type="match status" value="1"/>
</dbReference>
<feature type="chain" id="PRO_5035878288" description="SCP domain-containing protein" evidence="1">
    <location>
        <begin position="25"/>
        <end position="566"/>
    </location>
</feature>
<keyword evidence="1" id="KW-0732">Signal</keyword>
<evidence type="ECO:0000256" key="1">
    <source>
        <dbReference type="SAM" id="SignalP"/>
    </source>
</evidence>
<feature type="signal peptide" evidence="1">
    <location>
        <begin position="1"/>
        <end position="24"/>
    </location>
</feature>
<sequence length="566" mass="64566">MKDPNFKSLTKFYLVLVTLRVALSAKPNEQYCSMNVGHTMCLYTKFDSMGLGCYDYNEIPSSTLQYSILDKHNSLRNHYSEFGWGKAQFQVPNMLAFVWDTELADIAARWAWQCPFGEDDYRNVDRFEVANLVGILSEIDHFPSVDDVWRSLTEGNHTFHELRSDQRQNGSLKSSFNSDEPLSILTNPYFKYVGCAAARYQQIVQDVREHRRILVCNYGPLSLSYDSNQPSDAPCSSCPEGTSCYSGSPYPNLCYDEKEIEGDKLDVHYESRDFYEEFSLYKNSTNKYCSELCKNGEVHTKCKYQFPTDKYEEVTQILGEQMKTVLLRQHNVVRNNFANGYWTNIPQSSPFQTKYSNLQSTNLPLAANMREMQWNDDLALSASIWTMQCIAEKDKCRDEYLPAGSLVREYVTQLVDAVNWTGKDGFPNADLSFYKWYSEHLLFTEDKIIPFSNTKDPTKEYREFAQIIWAESYFLGCATTVCRNNNSTSSLIVTACNYGPGGVVEGRNVYVRGGPCTHCMILNRTTHGGAYCSSTYPYLCSGSVFASQRFAIQALLTIAGILLILQ</sequence>
<dbReference type="OrthoDB" id="414826at2759"/>
<organism evidence="3 4">
    <name type="scientific">Apolygus lucorum</name>
    <name type="common">Small green plant bug</name>
    <name type="synonym">Lygocoris lucorum</name>
    <dbReference type="NCBI Taxonomy" id="248454"/>
    <lineage>
        <taxon>Eukaryota</taxon>
        <taxon>Metazoa</taxon>
        <taxon>Ecdysozoa</taxon>
        <taxon>Arthropoda</taxon>
        <taxon>Hexapoda</taxon>
        <taxon>Insecta</taxon>
        <taxon>Pterygota</taxon>
        <taxon>Neoptera</taxon>
        <taxon>Paraneoptera</taxon>
        <taxon>Hemiptera</taxon>
        <taxon>Heteroptera</taxon>
        <taxon>Panheteroptera</taxon>
        <taxon>Cimicomorpha</taxon>
        <taxon>Miridae</taxon>
        <taxon>Mirini</taxon>
        <taxon>Apolygus</taxon>
    </lineage>
</organism>
<proteinExistence type="predicted"/>
<reference evidence="3" key="1">
    <citation type="journal article" date="2021" name="Mol. Ecol. Resour.">
        <title>Apolygus lucorum genome provides insights into omnivorousness and mesophyll feeding.</title>
        <authorList>
            <person name="Liu Y."/>
            <person name="Liu H."/>
            <person name="Wang H."/>
            <person name="Huang T."/>
            <person name="Liu B."/>
            <person name="Yang B."/>
            <person name="Yin L."/>
            <person name="Li B."/>
            <person name="Zhang Y."/>
            <person name="Zhang S."/>
            <person name="Jiang F."/>
            <person name="Zhang X."/>
            <person name="Ren Y."/>
            <person name="Wang B."/>
            <person name="Wang S."/>
            <person name="Lu Y."/>
            <person name="Wu K."/>
            <person name="Fan W."/>
            <person name="Wang G."/>
        </authorList>
    </citation>
    <scope>NUCLEOTIDE SEQUENCE</scope>
    <source>
        <strain evidence="3">12Hb</strain>
    </source>
</reference>
<evidence type="ECO:0000259" key="2">
    <source>
        <dbReference type="SMART" id="SM00198"/>
    </source>
</evidence>